<dbReference type="Proteomes" id="UP001283361">
    <property type="component" value="Unassembled WGS sequence"/>
</dbReference>
<dbReference type="EMBL" id="JAWDGP010004170">
    <property type="protein sequence ID" value="KAK3767176.1"/>
    <property type="molecule type" value="Genomic_DNA"/>
</dbReference>
<evidence type="ECO:0000313" key="2">
    <source>
        <dbReference type="Proteomes" id="UP001283361"/>
    </source>
</evidence>
<comment type="caution">
    <text evidence="1">The sequence shown here is derived from an EMBL/GenBank/DDBJ whole genome shotgun (WGS) entry which is preliminary data.</text>
</comment>
<sequence>MEYEDRLITQNFKRRGGCKTSNSQNYFAHISHCGTGDVTEQESKQEVGGRGRQNDFETGLGDLHPVDLRKSLVAVLGSPCPSAASPQLCRRCSCLLAGDYRPINATEIDHSILMKYTSHRFTLMCGVSLNNNFFSCVESKSNPKK</sequence>
<gene>
    <name evidence="1" type="ORF">RRG08_018047</name>
</gene>
<dbReference type="AlphaFoldDB" id="A0AAE1DE34"/>
<keyword evidence="2" id="KW-1185">Reference proteome</keyword>
<proteinExistence type="predicted"/>
<organism evidence="1 2">
    <name type="scientific">Elysia crispata</name>
    <name type="common">lettuce slug</name>
    <dbReference type="NCBI Taxonomy" id="231223"/>
    <lineage>
        <taxon>Eukaryota</taxon>
        <taxon>Metazoa</taxon>
        <taxon>Spiralia</taxon>
        <taxon>Lophotrochozoa</taxon>
        <taxon>Mollusca</taxon>
        <taxon>Gastropoda</taxon>
        <taxon>Heterobranchia</taxon>
        <taxon>Euthyneura</taxon>
        <taxon>Panpulmonata</taxon>
        <taxon>Sacoglossa</taxon>
        <taxon>Placobranchoidea</taxon>
        <taxon>Plakobranchidae</taxon>
        <taxon>Elysia</taxon>
    </lineage>
</organism>
<evidence type="ECO:0000313" key="1">
    <source>
        <dbReference type="EMBL" id="KAK3767176.1"/>
    </source>
</evidence>
<accession>A0AAE1DE34</accession>
<name>A0AAE1DE34_9GAST</name>
<protein>
    <submittedName>
        <fullName evidence="1">Uncharacterized protein</fullName>
    </submittedName>
</protein>
<reference evidence="1" key="1">
    <citation type="journal article" date="2023" name="G3 (Bethesda)">
        <title>A reference genome for the long-term kleptoplast-retaining sea slug Elysia crispata morphotype clarki.</title>
        <authorList>
            <person name="Eastman K.E."/>
            <person name="Pendleton A.L."/>
            <person name="Shaikh M.A."/>
            <person name="Suttiyut T."/>
            <person name="Ogas R."/>
            <person name="Tomko P."/>
            <person name="Gavelis G."/>
            <person name="Widhalm J.R."/>
            <person name="Wisecaver J.H."/>
        </authorList>
    </citation>
    <scope>NUCLEOTIDE SEQUENCE</scope>
    <source>
        <strain evidence="1">ECLA1</strain>
    </source>
</reference>